<comment type="similarity">
    <text evidence="2">Belongs to the MreD family.</text>
</comment>
<feature type="transmembrane region" description="Helical" evidence="8">
    <location>
        <begin position="7"/>
        <end position="27"/>
    </location>
</feature>
<evidence type="ECO:0000313" key="9">
    <source>
        <dbReference type="EMBL" id="WDH81812.1"/>
    </source>
</evidence>
<evidence type="ECO:0000256" key="3">
    <source>
        <dbReference type="ARBA" id="ARBA00022475"/>
    </source>
</evidence>
<feature type="transmembrane region" description="Helical" evidence="8">
    <location>
        <begin position="79"/>
        <end position="96"/>
    </location>
</feature>
<keyword evidence="6 8" id="KW-1133">Transmembrane helix</keyword>
<sequence>MAGRKQLLIILLFVLFIIEGTVVPWIIPDSWLPRIGHNFVFIAILFVTVYYHRHSALVLGIIFGLLHDVVYYGHMIGPYSFAMGLTAYLIGLFFKSPRATMPVMMMMVILGSLLFDSILFFTYKLFRLNQESYNWALLEYMIPTVFIHFIFALIIYVPLRKQLDRLTRRRVTKKDKV</sequence>
<evidence type="ECO:0000256" key="5">
    <source>
        <dbReference type="ARBA" id="ARBA00022960"/>
    </source>
</evidence>
<reference evidence="9 12" key="1">
    <citation type="submission" date="2023-02" db="EMBL/GenBank/DDBJ databases">
        <title>Pathogen: clinical or host-associated sample.</title>
        <authorList>
            <person name="Hergert J."/>
            <person name="Casey R."/>
            <person name="Wagner J."/>
            <person name="Young E.L."/>
            <person name="Oakeson K.F."/>
        </authorList>
    </citation>
    <scope>NUCLEOTIDE SEQUENCE</scope>
    <source>
        <strain evidence="10 12">2022CK-00829</strain>
        <strain evidence="9">2022CK-00830</strain>
    </source>
</reference>
<feature type="transmembrane region" description="Helical" evidence="8">
    <location>
        <begin position="103"/>
        <end position="123"/>
    </location>
</feature>
<accession>A0AAX3MX30</accession>
<dbReference type="Proteomes" id="UP001221519">
    <property type="component" value="Chromosome"/>
</dbReference>
<dbReference type="NCBIfam" id="TIGR03426">
    <property type="entry name" value="shape_MreD"/>
    <property type="match status" value="1"/>
</dbReference>
<dbReference type="GO" id="GO:0008360">
    <property type="term" value="P:regulation of cell shape"/>
    <property type="evidence" value="ECO:0007669"/>
    <property type="project" value="UniProtKB-KW"/>
</dbReference>
<dbReference type="Gene3D" id="1.10.1760.20">
    <property type="match status" value="1"/>
</dbReference>
<dbReference type="InterPro" id="IPR007227">
    <property type="entry name" value="Cell_shape_determining_MreD"/>
</dbReference>
<keyword evidence="7 8" id="KW-0472">Membrane</keyword>
<dbReference type="AlphaFoldDB" id="A0AAX3MX30"/>
<evidence type="ECO:0000313" key="12">
    <source>
        <dbReference type="Proteomes" id="UP001221519"/>
    </source>
</evidence>
<evidence type="ECO:0000313" key="11">
    <source>
        <dbReference type="Proteomes" id="UP001220962"/>
    </source>
</evidence>
<keyword evidence="12" id="KW-1185">Reference proteome</keyword>
<dbReference type="RefSeq" id="WP_047914291.1">
    <property type="nucleotide sequence ID" value="NZ_CP118101.1"/>
</dbReference>
<evidence type="ECO:0000256" key="6">
    <source>
        <dbReference type="ARBA" id="ARBA00022989"/>
    </source>
</evidence>
<protein>
    <submittedName>
        <fullName evidence="9">Rod shape-determining protein MreD</fullName>
    </submittedName>
</protein>
<evidence type="ECO:0000256" key="4">
    <source>
        <dbReference type="ARBA" id="ARBA00022692"/>
    </source>
</evidence>
<name>A0AAX3MX30_9BACL</name>
<evidence type="ECO:0000256" key="7">
    <source>
        <dbReference type="ARBA" id="ARBA00023136"/>
    </source>
</evidence>
<evidence type="ECO:0000256" key="1">
    <source>
        <dbReference type="ARBA" id="ARBA00004651"/>
    </source>
</evidence>
<evidence type="ECO:0000256" key="2">
    <source>
        <dbReference type="ARBA" id="ARBA00007776"/>
    </source>
</evidence>
<evidence type="ECO:0000256" key="8">
    <source>
        <dbReference type="SAM" id="Phobius"/>
    </source>
</evidence>
<feature type="transmembrane region" description="Helical" evidence="8">
    <location>
        <begin position="135"/>
        <end position="159"/>
    </location>
</feature>
<dbReference type="Proteomes" id="UP001220962">
    <property type="component" value="Chromosome"/>
</dbReference>
<evidence type="ECO:0000313" key="10">
    <source>
        <dbReference type="EMBL" id="WDI01538.1"/>
    </source>
</evidence>
<dbReference type="GO" id="GO:0005886">
    <property type="term" value="C:plasma membrane"/>
    <property type="evidence" value="ECO:0007669"/>
    <property type="project" value="UniProtKB-SubCell"/>
</dbReference>
<keyword evidence="3" id="KW-1003">Cell membrane</keyword>
<organism evidence="9 11">
    <name type="scientific">Paenibacillus urinalis</name>
    <dbReference type="NCBI Taxonomy" id="521520"/>
    <lineage>
        <taxon>Bacteria</taxon>
        <taxon>Bacillati</taxon>
        <taxon>Bacillota</taxon>
        <taxon>Bacilli</taxon>
        <taxon>Bacillales</taxon>
        <taxon>Paenibacillaceae</taxon>
        <taxon>Paenibacillus</taxon>
    </lineage>
</organism>
<gene>
    <name evidence="9" type="primary">mreD</name>
    <name evidence="9" type="ORF">PUW23_20265</name>
    <name evidence="10" type="ORF">PUW25_20145</name>
</gene>
<dbReference type="Pfam" id="PF04093">
    <property type="entry name" value="MreD"/>
    <property type="match status" value="1"/>
</dbReference>
<dbReference type="EMBL" id="CP118101">
    <property type="protein sequence ID" value="WDH81812.1"/>
    <property type="molecule type" value="Genomic_DNA"/>
</dbReference>
<dbReference type="EMBL" id="CP118108">
    <property type="protein sequence ID" value="WDI01538.1"/>
    <property type="molecule type" value="Genomic_DNA"/>
</dbReference>
<keyword evidence="4 8" id="KW-0812">Transmembrane</keyword>
<keyword evidence="5" id="KW-0133">Cell shape</keyword>
<comment type="subcellular location">
    <subcellularLocation>
        <location evidence="1">Cell membrane</location>
        <topology evidence="1">Multi-pass membrane protein</topology>
    </subcellularLocation>
</comment>
<proteinExistence type="inferred from homology"/>